<dbReference type="PANTHER" id="PTHR21601">
    <property type="entry name" value="SPA2 PROTEIN"/>
    <property type="match status" value="1"/>
</dbReference>
<reference evidence="6" key="1">
    <citation type="journal article" date="2018" name="Nat. Microbiol.">
        <title>Leveraging single-cell genomics to expand the fungal tree of life.</title>
        <authorList>
            <person name="Ahrendt S.R."/>
            <person name="Quandt C.A."/>
            <person name="Ciobanu D."/>
            <person name="Clum A."/>
            <person name="Salamov A."/>
            <person name="Andreopoulos B."/>
            <person name="Cheng J.F."/>
            <person name="Woyke T."/>
            <person name="Pelin A."/>
            <person name="Henrissat B."/>
            <person name="Reynolds N.K."/>
            <person name="Benny G.L."/>
            <person name="Smith M.E."/>
            <person name="James T.Y."/>
            <person name="Grigoriev I.V."/>
        </authorList>
    </citation>
    <scope>NUCLEOTIDE SEQUENCE [LARGE SCALE GENOMIC DNA]</scope>
    <source>
        <strain evidence="6">RSA 1356</strain>
    </source>
</reference>
<sequence length="762" mass="84594">MSLEIARTHYSSLKRYLYQHLLKEKHGVSAQRKSARDKLVRLTQQQFQELSTDVYDELTRREANDPHMPHLPVKDEFHPKRNQARQKLATLPKTRFKDLASDVFAELDRRYPQFGRETASPVHAYGVSSTGPSPPQSRSTPQPAGSSNTSTNGANGHYGGGGNQRRVGGSPDAVEMDSPIMPNRPYNHQRSETPTSHGTNTGVVVPDRGEAVMVDRTSLNYTVHARQGSNGPSVNFDSLDDLMSEMEGMVKKKKMEDATMQMPRQQQPAMRNGHSHTDSAVTRMKDEYELKLKMLRQQIQDLEGRLAATVDDVNATRLRSLEEQVVSYQEADYNRLQRSYDEVKKELEQQQQNSGNLQEETAALMASIRELSLKNEDIVTEREEYEATVKELSDENKKLRRQLEEMRREMRAIKGKSTSTYIRENPKVDFAENNILTPTSDGVLEQAHITSFQLAVDSLLRAIRQVSQCRWHTSETANQCLLAMKSVVMACKGMLQDIEVYQQSNRPGPDRGVLPEAKTRLGTSLNILVTAVRNHVTAGGVSPPSIVDSAASDTTGVVVDLVRALHINAATAKSNVPNSFSNSSVNLTSINEERDEHNGMPNGYGYGRQSGANTPTHGDESKHSRSGSMQAGSHYQSVANNASVYDIEDLKAIHELLGLIRAPRADPEELSETVVAIRDTVNDVISASRRTFCSQEGAAFRMDGEQVLANLEQSNIRLCELRDSYPASGQADKPAKQALAGASFEIAKHTKELVALIEEGTE</sequence>
<feature type="region of interest" description="Disordered" evidence="3">
    <location>
        <begin position="116"/>
        <end position="204"/>
    </location>
</feature>
<dbReference type="InterPro" id="IPR039892">
    <property type="entry name" value="Spa2/Sph1"/>
</dbReference>
<name>A0A4P9XQ50_9FUNG</name>
<dbReference type="Gene3D" id="1.20.120.330">
    <property type="entry name" value="Nucleotidyltransferases domain 2"/>
    <property type="match status" value="1"/>
</dbReference>
<feature type="domain" description="GIT Spa2 homology (SHD)" evidence="4">
    <location>
        <begin position="84"/>
        <end position="114"/>
    </location>
</feature>
<feature type="region of interest" description="Disordered" evidence="3">
    <location>
        <begin position="593"/>
        <end position="633"/>
    </location>
</feature>
<keyword evidence="6" id="KW-1185">Reference proteome</keyword>
<dbReference type="EMBL" id="KZ992632">
    <property type="protein sequence ID" value="RKP08146.1"/>
    <property type="molecule type" value="Genomic_DNA"/>
</dbReference>
<gene>
    <name evidence="5" type="ORF">THASP1DRAFT_23809</name>
</gene>
<organism evidence="5 6">
    <name type="scientific">Thamnocephalis sphaerospora</name>
    <dbReference type="NCBI Taxonomy" id="78915"/>
    <lineage>
        <taxon>Eukaryota</taxon>
        <taxon>Fungi</taxon>
        <taxon>Fungi incertae sedis</taxon>
        <taxon>Zoopagomycota</taxon>
        <taxon>Zoopagomycotina</taxon>
        <taxon>Zoopagomycetes</taxon>
        <taxon>Zoopagales</taxon>
        <taxon>Sigmoideomycetaceae</taxon>
        <taxon>Thamnocephalis</taxon>
    </lineage>
</organism>
<dbReference type="Gene3D" id="1.10.287.1490">
    <property type="match status" value="1"/>
</dbReference>
<dbReference type="Pfam" id="PF08518">
    <property type="entry name" value="GIT_SHD"/>
    <property type="match status" value="2"/>
</dbReference>
<evidence type="ECO:0000313" key="5">
    <source>
        <dbReference type="EMBL" id="RKP08146.1"/>
    </source>
</evidence>
<dbReference type="PANTHER" id="PTHR21601:SF0">
    <property type="entry name" value="PROTEIN SPA2-RELATED"/>
    <property type="match status" value="1"/>
</dbReference>
<feature type="domain" description="GIT Spa2 homology (SHD)" evidence="4">
    <location>
        <begin position="35"/>
        <end position="65"/>
    </location>
</feature>
<dbReference type="SMART" id="SM00555">
    <property type="entry name" value="GIT"/>
    <property type="match status" value="2"/>
</dbReference>
<accession>A0A4P9XQ50</accession>
<dbReference type="InterPro" id="IPR056439">
    <property type="entry name" value="VBS_C3G9"/>
</dbReference>
<dbReference type="Pfam" id="PF12205">
    <property type="entry name" value="GIT1_C"/>
    <property type="match status" value="1"/>
</dbReference>
<dbReference type="GO" id="GO:0005078">
    <property type="term" value="F:MAP-kinase scaffold activity"/>
    <property type="evidence" value="ECO:0007669"/>
    <property type="project" value="TreeGrafter"/>
</dbReference>
<proteinExistence type="predicted"/>
<dbReference type="STRING" id="78915.A0A4P9XQ50"/>
<dbReference type="OrthoDB" id="5588096at2759"/>
<dbReference type="AlphaFoldDB" id="A0A4P9XQ50"/>
<feature type="coiled-coil region" evidence="2">
    <location>
        <begin position="285"/>
        <end position="416"/>
    </location>
</feature>
<evidence type="ECO:0000256" key="2">
    <source>
        <dbReference type="SAM" id="Coils"/>
    </source>
</evidence>
<dbReference type="Pfam" id="PF23742">
    <property type="entry name" value="VBS_C3G9"/>
    <property type="match status" value="1"/>
</dbReference>
<dbReference type="InterPro" id="IPR013724">
    <property type="entry name" value="GIT_SHD"/>
</dbReference>
<evidence type="ECO:0000256" key="1">
    <source>
        <dbReference type="ARBA" id="ARBA00022737"/>
    </source>
</evidence>
<evidence type="ECO:0000313" key="6">
    <source>
        <dbReference type="Proteomes" id="UP000271241"/>
    </source>
</evidence>
<dbReference type="Proteomes" id="UP000271241">
    <property type="component" value="Unassembled WGS sequence"/>
</dbReference>
<evidence type="ECO:0000259" key="4">
    <source>
        <dbReference type="SMART" id="SM00555"/>
    </source>
</evidence>
<keyword evidence="1" id="KW-0677">Repeat</keyword>
<protein>
    <recommendedName>
        <fullName evidence="4">GIT Spa2 homology (SHD) domain-containing protein</fullName>
    </recommendedName>
</protein>
<feature type="compositionally biased region" description="Polar residues" evidence="3">
    <location>
        <begin position="186"/>
        <end position="202"/>
    </location>
</feature>
<keyword evidence="2" id="KW-0175">Coiled coil</keyword>
<dbReference type="InterPro" id="IPR022018">
    <property type="entry name" value="GIT1_C"/>
</dbReference>
<evidence type="ECO:0000256" key="3">
    <source>
        <dbReference type="SAM" id="MobiDB-lite"/>
    </source>
</evidence>
<feature type="compositionally biased region" description="Low complexity" evidence="3">
    <location>
        <begin position="128"/>
        <end position="143"/>
    </location>
</feature>